<dbReference type="InterPro" id="IPR016187">
    <property type="entry name" value="CTDL_fold"/>
</dbReference>
<feature type="chain" id="PRO_5009311636" evidence="2">
    <location>
        <begin position="19"/>
        <end position="153"/>
    </location>
</feature>
<accession>A0A1I7Y1L7</accession>
<protein>
    <submittedName>
        <fullName evidence="5">C-type lectin domain-containing protein</fullName>
    </submittedName>
</protein>
<keyword evidence="2" id="KW-0732">Signal</keyword>
<dbReference type="InterPro" id="IPR016186">
    <property type="entry name" value="C-type_lectin-like/link_sf"/>
</dbReference>
<dbReference type="WBParaSite" id="L893_g11810.t1">
    <property type="protein sequence ID" value="L893_g11810.t1"/>
    <property type="gene ID" value="L893_g11810"/>
</dbReference>
<evidence type="ECO:0000313" key="4">
    <source>
        <dbReference type="Proteomes" id="UP000095287"/>
    </source>
</evidence>
<keyword evidence="1" id="KW-1015">Disulfide bond</keyword>
<dbReference type="SMART" id="SM00034">
    <property type="entry name" value="CLECT"/>
    <property type="match status" value="1"/>
</dbReference>
<dbReference type="PROSITE" id="PS50041">
    <property type="entry name" value="C_TYPE_LECTIN_2"/>
    <property type="match status" value="1"/>
</dbReference>
<dbReference type="SUPFAM" id="SSF56436">
    <property type="entry name" value="C-type lectin-like"/>
    <property type="match status" value="1"/>
</dbReference>
<organism evidence="4 5">
    <name type="scientific">Steinernema glaseri</name>
    <dbReference type="NCBI Taxonomy" id="37863"/>
    <lineage>
        <taxon>Eukaryota</taxon>
        <taxon>Metazoa</taxon>
        <taxon>Ecdysozoa</taxon>
        <taxon>Nematoda</taxon>
        <taxon>Chromadorea</taxon>
        <taxon>Rhabditida</taxon>
        <taxon>Tylenchina</taxon>
        <taxon>Panagrolaimomorpha</taxon>
        <taxon>Strongyloidoidea</taxon>
        <taxon>Steinernematidae</taxon>
        <taxon>Steinernema</taxon>
    </lineage>
</organism>
<dbReference type="PANTHER" id="PTHR22991">
    <property type="entry name" value="PROTEIN CBG13490"/>
    <property type="match status" value="1"/>
</dbReference>
<reference evidence="5" key="1">
    <citation type="submission" date="2016-11" db="UniProtKB">
        <authorList>
            <consortium name="WormBaseParasite"/>
        </authorList>
    </citation>
    <scope>IDENTIFICATION</scope>
</reference>
<feature type="domain" description="C-type lectin" evidence="3">
    <location>
        <begin position="35"/>
        <end position="139"/>
    </location>
</feature>
<evidence type="ECO:0000259" key="3">
    <source>
        <dbReference type="PROSITE" id="PS50041"/>
    </source>
</evidence>
<evidence type="ECO:0000256" key="2">
    <source>
        <dbReference type="SAM" id="SignalP"/>
    </source>
</evidence>
<dbReference type="PANTHER" id="PTHR22991:SF40">
    <property type="entry name" value="PROTEIN CBG13490"/>
    <property type="match status" value="1"/>
</dbReference>
<dbReference type="Pfam" id="PF00059">
    <property type="entry name" value="Lectin_C"/>
    <property type="match status" value="1"/>
</dbReference>
<name>A0A1I7Y1L7_9BILA</name>
<evidence type="ECO:0000256" key="1">
    <source>
        <dbReference type="ARBA" id="ARBA00023157"/>
    </source>
</evidence>
<dbReference type="CDD" id="cd00037">
    <property type="entry name" value="CLECT"/>
    <property type="match status" value="1"/>
</dbReference>
<dbReference type="Gene3D" id="3.10.100.10">
    <property type="entry name" value="Mannose-Binding Protein A, subunit A"/>
    <property type="match status" value="1"/>
</dbReference>
<dbReference type="AlphaFoldDB" id="A0A1I7Y1L7"/>
<sequence>MNSSSVFIALLSVSICFGATLVKEPSCVHPAFKYVAGKCLLFVAKPASFAMADKQCAGLYDYPTDLVSIHSEEENAAVKEFVGDRAFWIGAAVDVDGVFFWTDRSPWTFHDLVSQNYPQQDRCIYVRAEQGNWDYNNCSNDRLPYVCEGPVKK</sequence>
<dbReference type="InterPro" id="IPR050976">
    <property type="entry name" value="Snaclec"/>
</dbReference>
<proteinExistence type="predicted"/>
<dbReference type="InterPro" id="IPR001304">
    <property type="entry name" value="C-type_lectin-like"/>
</dbReference>
<feature type="signal peptide" evidence="2">
    <location>
        <begin position="1"/>
        <end position="18"/>
    </location>
</feature>
<dbReference type="Proteomes" id="UP000095287">
    <property type="component" value="Unplaced"/>
</dbReference>
<keyword evidence="4" id="KW-1185">Reference proteome</keyword>
<evidence type="ECO:0000313" key="5">
    <source>
        <dbReference type="WBParaSite" id="L893_g11810.t1"/>
    </source>
</evidence>